<protein>
    <submittedName>
        <fullName evidence="1">Uncharacterized protein</fullName>
    </submittedName>
</protein>
<name>A0AAE9PS06_PAEPO</name>
<accession>A0AAE9PS06</accession>
<dbReference type="EMBL" id="CP097770">
    <property type="protein sequence ID" value="UZP76333.1"/>
    <property type="molecule type" value="Genomic_DNA"/>
</dbReference>
<organism evidence="1">
    <name type="scientific">Paenibacillus polymyxa</name>
    <name type="common">Bacillus polymyxa</name>
    <dbReference type="NCBI Taxonomy" id="1406"/>
    <lineage>
        <taxon>Bacteria</taxon>
        <taxon>Bacillati</taxon>
        <taxon>Bacillota</taxon>
        <taxon>Bacilli</taxon>
        <taxon>Bacillales</taxon>
        <taxon>Paenibacillaceae</taxon>
        <taxon>Paenibacillus</taxon>
    </lineage>
</organism>
<evidence type="ECO:0000313" key="1">
    <source>
        <dbReference type="EMBL" id="UZP76333.1"/>
    </source>
</evidence>
<sequence>MQIAMYSKFLSRFGKEMMSRIGFSDQEIMLLFFMSGTWLNQCIIKKTAPTGLPECRESLEDFSTLLFLYGETHLLKQKSI</sequence>
<dbReference type="AlphaFoldDB" id="A0AAE9PS06"/>
<reference evidence="1" key="1">
    <citation type="submission" date="2022-11" db="EMBL/GenBank/DDBJ databases">
        <authorList>
            <person name="Vasilchenko N.G."/>
            <person name="Prazdnova E.V."/>
            <person name="Gorovtsov A.V."/>
            <person name="Chistyakov V.A."/>
            <person name="Pak M.L."/>
        </authorList>
    </citation>
    <scope>NUCLEOTIDE SEQUENCE</scope>
    <source>
        <strain evidence="1">R 4.5</strain>
    </source>
</reference>
<proteinExistence type="predicted"/>
<gene>
    <name evidence="1" type="ORF">MF626_07425</name>
</gene>